<reference evidence="1 2" key="2">
    <citation type="submission" date="2018-10" db="EMBL/GenBank/DDBJ databases">
        <authorList>
            <consortium name="Pathogen Informatics"/>
        </authorList>
    </citation>
    <scope>NUCLEOTIDE SEQUENCE [LARGE SCALE GENOMIC DNA]</scope>
</reference>
<dbReference type="Proteomes" id="UP000274131">
    <property type="component" value="Unassembled WGS sequence"/>
</dbReference>
<evidence type="ECO:0000313" key="2">
    <source>
        <dbReference type="Proteomes" id="UP000274131"/>
    </source>
</evidence>
<sequence>MKIDEQLDEQAEIARVYELIVEGLKELDYGVSEKNWPEFSSSQSSGSSGIIFDERLLKMDHTASGFVNYQPQV</sequence>
<dbReference type="WBParaSite" id="EVEC_0001015101-mRNA-1">
    <property type="protein sequence ID" value="EVEC_0001015101-mRNA-1"/>
    <property type="gene ID" value="EVEC_0001015101"/>
</dbReference>
<reference evidence="3" key="1">
    <citation type="submission" date="2017-02" db="UniProtKB">
        <authorList>
            <consortium name="WormBaseParasite"/>
        </authorList>
    </citation>
    <scope>IDENTIFICATION</scope>
</reference>
<organism evidence="3">
    <name type="scientific">Enterobius vermicularis</name>
    <name type="common">Human pinworm</name>
    <dbReference type="NCBI Taxonomy" id="51028"/>
    <lineage>
        <taxon>Eukaryota</taxon>
        <taxon>Metazoa</taxon>
        <taxon>Ecdysozoa</taxon>
        <taxon>Nematoda</taxon>
        <taxon>Chromadorea</taxon>
        <taxon>Rhabditida</taxon>
        <taxon>Spirurina</taxon>
        <taxon>Oxyuridomorpha</taxon>
        <taxon>Oxyuroidea</taxon>
        <taxon>Oxyuridae</taxon>
        <taxon>Enterobius</taxon>
    </lineage>
</organism>
<name>A0A0N4VH50_ENTVE</name>
<protein>
    <submittedName>
        <fullName evidence="1 3">Uncharacterized protein</fullName>
    </submittedName>
</protein>
<accession>A0A0N4VH50</accession>
<proteinExistence type="predicted"/>
<gene>
    <name evidence="1" type="ORF">EVEC_LOCUS9496</name>
</gene>
<dbReference type="EMBL" id="UXUI01010094">
    <property type="protein sequence ID" value="VDD94745.1"/>
    <property type="molecule type" value="Genomic_DNA"/>
</dbReference>
<evidence type="ECO:0000313" key="3">
    <source>
        <dbReference type="WBParaSite" id="EVEC_0001015101-mRNA-1"/>
    </source>
</evidence>
<dbReference type="AlphaFoldDB" id="A0A0N4VH50"/>
<evidence type="ECO:0000313" key="1">
    <source>
        <dbReference type="EMBL" id="VDD94745.1"/>
    </source>
</evidence>
<keyword evidence="2" id="KW-1185">Reference proteome</keyword>